<organism evidence="1 2">
    <name type="scientific">Halobacterium jilantaiense</name>
    <dbReference type="NCBI Taxonomy" id="355548"/>
    <lineage>
        <taxon>Archaea</taxon>
        <taxon>Methanobacteriati</taxon>
        <taxon>Methanobacteriota</taxon>
        <taxon>Stenosarchaea group</taxon>
        <taxon>Halobacteria</taxon>
        <taxon>Halobacteriales</taxon>
        <taxon>Halobacteriaceae</taxon>
        <taxon>Halobacterium</taxon>
    </lineage>
</organism>
<dbReference type="STRING" id="355548.SAMN04487945_0473"/>
<dbReference type="AlphaFoldDB" id="A0A1I0MYD2"/>
<keyword evidence="1" id="KW-0282">Flagellum</keyword>
<keyword evidence="1" id="KW-0969">Cilium</keyword>
<dbReference type="Proteomes" id="UP000198518">
    <property type="component" value="Unassembled WGS sequence"/>
</dbReference>
<dbReference type="InterPro" id="IPR002774">
    <property type="entry name" value="Flagellin_arc-type"/>
</dbReference>
<dbReference type="PANTHER" id="PTHR42200">
    <property type="entry name" value="ARCHAEAL FLAGELLA-RELATED PROTEIN F-RELATED"/>
    <property type="match status" value="1"/>
</dbReference>
<dbReference type="EMBL" id="FOJA01000001">
    <property type="protein sequence ID" value="SEV93821.1"/>
    <property type="molecule type" value="Genomic_DNA"/>
</dbReference>
<evidence type="ECO:0000313" key="2">
    <source>
        <dbReference type="Proteomes" id="UP000198518"/>
    </source>
</evidence>
<dbReference type="PANTHER" id="PTHR42200:SF2">
    <property type="entry name" value="ARCHAEAL FLAGELLA-RELATED PROTEIN F"/>
    <property type="match status" value="1"/>
</dbReference>
<keyword evidence="2" id="KW-1185">Reference proteome</keyword>
<dbReference type="Pfam" id="PF01917">
    <property type="entry name" value="Flagellin_arch-type"/>
    <property type="match status" value="1"/>
</dbReference>
<dbReference type="GO" id="GO:0097588">
    <property type="term" value="P:archaeal or bacterial-type flagellum-dependent cell motility"/>
    <property type="evidence" value="ECO:0007669"/>
    <property type="project" value="InterPro"/>
</dbReference>
<keyword evidence="1" id="KW-0966">Cell projection</keyword>
<accession>A0A1I0MYD2</accession>
<sequence>MGFSVSGSAAILFIAAFVSVGILYSAAFNGYEQVQDAESARNDRVLEAKNTAIEVANVSYNDSSGNGKLTVNVTNNGSTTLSVSGTDLITDGSYVSDGAYIQAESSVDGNSETDLWLPGETYSMTVYQEPEPSRVKVVTSNGVAATEVV</sequence>
<dbReference type="OrthoDB" id="62189at2157"/>
<dbReference type="GO" id="GO:0005198">
    <property type="term" value="F:structural molecule activity"/>
    <property type="evidence" value="ECO:0007669"/>
    <property type="project" value="InterPro"/>
</dbReference>
<reference evidence="1 2" key="1">
    <citation type="submission" date="2016-10" db="EMBL/GenBank/DDBJ databases">
        <authorList>
            <person name="de Groot N.N."/>
        </authorList>
    </citation>
    <scope>NUCLEOTIDE SEQUENCE [LARGE SCALE GENOMIC DNA]</scope>
    <source>
        <strain evidence="1 2">CGMCC 1.5337</strain>
    </source>
</reference>
<gene>
    <name evidence="1" type="ORF">SAMN04487945_0473</name>
</gene>
<proteinExistence type="predicted"/>
<protein>
    <submittedName>
        <fullName evidence="1">Flagellar protein FlaF</fullName>
    </submittedName>
</protein>
<dbReference type="RefSeq" id="WP_089667680.1">
    <property type="nucleotide sequence ID" value="NZ_FOJA01000001.1"/>
</dbReference>
<evidence type="ECO:0000313" key="1">
    <source>
        <dbReference type="EMBL" id="SEV93821.1"/>
    </source>
</evidence>
<name>A0A1I0MYD2_9EURY</name>